<gene>
    <name evidence="2" type="ORF">TCM_016383</name>
</gene>
<protein>
    <submittedName>
        <fullName evidence="2">Uncharacterized protein</fullName>
    </submittedName>
</protein>
<dbReference type="InParanoid" id="A0A061G6U2"/>
<evidence type="ECO:0000313" key="2">
    <source>
        <dbReference type="EMBL" id="EOY24912.1"/>
    </source>
</evidence>
<reference evidence="2 3" key="1">
    <citation type="journal article" date="2013" name="Genome Biol.">
        <title>The genome sequence of the most widely cultivated cacao type and its use to identify candidate genes regulating pod color.</title>
        <authorList>
            <person name="Motamayor J.C."/>
            <person name="Mockaitis K."/>
            <person name="Schmutz J."/>
            <person name="Haiminen N."/>
            <person name="Iii D.L."/>
            <person name="Cornejo O."/>
            <person name="Findley S.D."/>
            <person name="Zheng P."/>
            <person name="Utro F."/>
            <person name="Royaert S."/>
            <person name="Saski C."/>
            <person name="Jenkins J."/>
            <person name="Podicheti R."/>
            <person name="Zhao M."/>
            <person name="Scheffler B.E."/>
            <person name="Stack J.C."/>
            <person name="Feltus F.A."/>
            <person name="Mustiga G.M."/>
            <person name="Amores F."/>
            <person name="Phillips W."/>
            <person name="Marelli J.P."/>
            <person name="May G.D."/>
            <person name="Shapiro H."/>
            <person name="Ma J."/>
            <person name="Bustamante C.D."/>
            <person name="Schnell R.J."/>
            <person name="Main D."/>
            <person name="Gilbert D."/>
            <person name="Parida L."/>
            <person name="Kuhn D.N."/>
        </authorList>
    </citation>
    <scope>NUCLEOTIDE SEQUENCE [LARGE SCALE GENOMIC DNA]</scope>
    <source>
        <strain evidence="3">cv. Matina 1-6</strain>
    </source>
</reference>
<dbReference type="Proteomes" id="UP000026915">
    <property type="component" value="Chromosome 3"/>
</dbReference>
<dbReference type="HOGENOM" id="CLU_2594615_0_0_1"/>
<dbReference type="Gramene" id="EOY24912">
    <property type="protein sequence ID" value="EOY24912"/>
    <property type="gene ID" value="TCM_016383"/>
</dbReference>
<sequence>MSANIGITKTSPSSCLKKSLDQDLQECEALIFVLILCLWVILLFSSLDAKVKRSTFSVCPLSSSFPNNGSELNVERERER</sequence>
<keyword evidence="1" id="KW-1133">Transmembrane helix</keyword>
<keyword evidence="3" id="KW-1185">Reference proteome</keyword>
<keyword evidence="1" id="KW-0812">Transmembrane</keyword>
<organism evidence="2 3">
    <name type="scientific">Theobroma cacao</name>
    <name type="common">Cacao</name>
    <name type="synonym">Cocoa</name>
    <dbReference type="NCBI Taxonomy" id="3641"/>
    <lineage>
        <taxon>Eukaryota</taxon>
        <taxon>Viridiplantae</taxon>
        <taxon>Streptophyta</taxon>
        <taxon>Embryophyta</taxon>
        <taxon>Tracheophyta</taxon>
        <taxon>Spermatophyta</taxon>
        <taxon>Magnoliopsida</taxon>
        <taxon>eudicotyledons</taxon>
        <taxon>Gunneridae</taxon>
        <taxon>Pentapetalae</taxon>
        <taxon>rosids</taxon>
        <taxon>malvids</taxon>
        <taxon>Malvales</taxon>
        <taxon>Malvaceae</taxon>
        <taxon>Byttnerioideae</taxon>
        <taxon>Theobroma</taxon>
    </lineage>
</organism>
<proteinExistence type="predicted"/>
<evidence type="ECO:0000313" key="3">
    <source>
        <dbReference type="Proteomes" id="UP000026915"/>
    </source>
</evidence>
<feature type="transmembrane region" description="Helical" evidence="1">
    <location>
        <begin position="29"/>
        <end position="47"/>
    </location>
</feature>
<keyword evidence="1" id="KW-0472">Membrane</keyword>
<accession>A0A061G6U2</accession>
<name>A0A061G6U2_THECC</name>
<dbReference type="AlphaFoldDB" id="A0A061G6U2"/>
<dbReference type="EMBL" id="CM001881">
    <property type="protein sequence ID" value="EOY24912.1"/>
    <property type="molecule type" value="Genomic_DNA"/>
</dbReference>
<evidence type="ECO:0000256" key="1">
    <source>
        <dbReference type="SAM" id="Phobius"/>
    </source>
</evidence>